<protein>
    <recommendedName>
        <fullName evidence="2">DUF222 domain-containing protein</fullName>
    </recommendedName>
</protein>
<gene>
    <name evidence="3" type="ORF">FHS23_000419</name>
</gene>
<keyword evidence="4" id="KW-1185">Reference proteome</keyword>
<accession>A0A839RWI3</accession>
<dbReference type="EMBL" id="JACHWU010000001">
    <property type="protein sequence ID" value="MBB3049424.1"/>
    <property type="molecule type" value="Genomic_DNA"/>
</dbReference>
<dbReference type="InterPro" id="IPR003870">
    <property type="entry name" value="DUF222"/>
</dbReference>
<feature type="compositionally biased region" description="Basic and acidic residues" evidence="1">
    <location>
        <begin position="435"/>
        <end position="452"/>
    </location>
</feature>
<reference evidence="3 4" key="1">
    <citation type="submission" date="2020-08" db="EMBL/GenBank/DDBJ databases">
        <title>Genomic Encyclopedia of Type Strains, Phase III (KMG-III): the genomes of soil and plant-associated and newly described type strains.</title>
        <authorList>
            <person name="Whitman W."/>
        </authorList>
    </citation>
    <scope>NUCLEOTIDE SEQUENCE [LARGE SCALE GENOMIC DNA]</scope>
    <source>
        <strain evidence="3 4">CECT 8577</strain>
    </source>
</reference>
<comment type="caution">
    <text evidence="3">The sequence shown here is derived from an EMBL/GenBank/DDBJ whole genome shotgun (WGS) entry which is preliminary data.</text>
</comment>
<feature type="compositionally biased region" description="Low complexity" evidence="1">
    <location>
        <begin position="367"/>
        <end position="382"/>
    </location>
</feature>
<evidence type="ECO:0000313" key="4">
    <source>
        <dbReference type="Proteomes" id="UP000550714"/>
    </source>
</evidence>
<evidence type="ECO:0000259" key="2">
    <source>
        <dbReference type="Pfam" id="PF02720"/>
    </source>
</evidence>
<feature type="domain" description="DUF222" evidence="2">
    <location>
        <begin position="14"/>
        <end position="307"/>
    </location>
</feature>
<feature type="compositionally biased region" description="Basic and acidic residues" evidence="1">
    <location>
        <begin position="416"/>
        <end position="426"/>
    </location>
</feature>
<feature type="compositionally biased region" description="Basic and acidic residues" evidence="1">
    <location>
        <begin position="354"/>
        <end position="366"/>
    </location>
</feature>
<feature type="region of interest" description="Disordered" evidence="1">
    <location>
        <begin position="331"/>
        <end position="452"/>
    </location>
</feature>
<sequence length="452" mass="49713">MDDMGDGVEAKVERLRDLRVRRARLDAEELALLADIAADVGDDRGVAEELTPVLRVSTREVERRIDDGRSVAGRMPRLLAAMRVGEVETYGARRVLAVVDPLEDDAARTVDALLAERLADAPATAWQPGNLAQRTRRLVEKVDPGGQTARARRARAERKLELTPGEHAMSSLEAQLPAEVAAACYSRVDGMARSLRHRGDQRTLDQLRADVTADLLLGRDPGVTPSEAAATVYLHMPADAALSISDDGCELDGYGPVPAAIAREIMTNPRSIWRAVLCDPGTGEPLDLGRTRRRPSATIRELVRVRDRECIMPWCHRPARHCDHDHEQAWTADGGGGSTSVANGGPRCRRHHQLKDDPRWNTHYDPVHGTTRVTTPHGTTYTAHRHPVLTPKSGRHRPTPTRPTPARDTQARHAPRRDAPTRDTQTHRQPAGAEPTRDATGKGHRNDDGPPF</sequence>
<evidence type="ECO:0000256" key="1">
    <source>
        <dbReference type="SAM" id="MobiDB-lite"/>
    </source>
</evidence>
<dbReference type="Proteomes" id="UP000550714">
    <property type="component" value="Unassembled WGS sequence"/>
</dbReference>
<dbReference type="Pfam" id="PF02720">
    <property type="entry name" value="DUF222"/>
    <property type="match status" value="1"/>
</dbReference>
<evidence type="ECO:0000313" key="3">
    <source>
        <dbReference type="EMBL" id="MBB3049424.1"/>
    </source>
</evidence>
<proteinExistence type="predicted"/>
<feature type="compositionally biased region" description="Basic residues" evidence="1">
    <location>
        <begin position="383"/>
        <end position="399"/>
    </location>
</feature>
<organism evidence="3 4">
    <name type="scientific">Prauserella isguenensis</name>
    <dbReference type="NCBI Taxonomy" id="1470180"/>
    <lineage>
        <taxon>Bacteria</taxon>
        <taxon>Bacillati</taxon>
        <taxon>Actinomycetota</taxon>
        <taxon>Actinomycetes</taxon>
        <taxon>Pseudonocardiales</taxon>
        <taxon>Pseudonocardiaceae</taxon>
        <taxon>Prauserella</taxon>
    </lineage>
</organism>
<name>A0A839RWI3_9PSEU</name>
<dbReference type="AlphaFoldDB" id="A0A839RWI3"/>